<accession>A0ABT1QXG2</accession>
<proteinExistence type="predicted"/>
<dbReference type="Proteomes" id="UP001165498">
    <property type="component" value="Unassembled WGS sequence"/>
</dbReference>
<evidence type="ECO:0000313" key="2">
    <source>
        <dbReference type="Proteomes" id="UP001165498"/>
    </source>
</evidence>
<evidence type="ECO:0000313" key="1">
    <source>
        <dbReference type="EMBL" id="MCQ4166963.1"/>
    </source>
</evidence>
<sequence length="284" mass="30988">MAAHPVDLAGAVPSAAAHAALTFPGWRVRGFWRWQAWRLRKARAQEPSHGVALYDSVHTLDRLGYVDEFCRLHHDLMRPVQLPDPDTPAAFARRLARELCGHCTAALLATPEGGVGGYAWGRLGALDETLQHFRQVPALAHLGSEDWRVLERRANAHVGDAAVLAVGGIGLASRYRRGFTPLKQLLKPLLDLAQGQGVSRALWWVPRGSALESLSLGFGARRLLQTPYISVFLLADLRPLARVFSALPACGIADLLARVAPARPPQRQAPRLSVIGGKARRAEF</sequence>
<name>A0ABT1QXG2_9GAMM</name>
<gene>
    <name evidence="1" type="ORF">NM961_19795</name>
</gene>
<organism evidence="1 2">
    <name type="scientific">Tahibacter harae</name>
    <dbReference type="NCBI Taxonomy" id="2963937"/>
    <lineage>
        <taxon>Bacteria</taxon>
        <taxon>Pseudomonadati</taxon>
        <taxon>Pseudomonadota</taxon>
        <taxon>Gammaproteobacteria</taxon>
        <taxon>Lysobacterales</taxon>
        <taxon>Rhodanobacteraceae</taxon>
        <taxon>Tahibacter</taxon>
    </lineage>
</organism>
<dbReference type="RefSeq" id="WP_255916152.1">
    <property type="nucleotide sequence ID" value="NZ_JANFQO010000023.1"/>
</dbReference>
<keyword evidence="2" id="KW-1185">Reference proteome</keyword>
<comment type="caution">
    <text evidence="1">The sequence shown here is derived from an EMBL/GenBank/DDBJ whole genome shotgun (WGS) entry which is preliminary data.</text>
</comment>
<protein>
    <submittedName>
        <fullName evidence="1">Uncharacterized protein</fullName>
    </submittedName>
</protein>
<reference evidence="1" key="1">
    <citation type="submission" date="2022-07" db="EMBL/GenBank/DDBJ databases">
        <title>Tahibacter sp., a new gammaproteobacterium isolated from the silt sample collected at pig farm.</title>
        <authorList>
            <person name="Chen H."/>
        </authorList>
    </citation>
    <scope>NUCLEOTIDE SEQUENCE</scope>
    <source>
        <strain evidence="1">P2K</strain>
    </source>
</reference>
<dbReference type="EMBL" id="JANFQO010000023">
    <property type="protein sequence ID" value="MCQ4166963.1"/>
    <property type="molecule type" value="Genomic_DNA"/>
</dbReference>